<name>A0A382UH19_9ZZZZ</name>
<dbReference type="AlphaFoldDB" id="A0A382UH19"/>
<sequence>MQKTALITSGVVFGLLAISHAIRWLFPVEILVDGNILPFITSLSSGIILA</sequence>
<dbReference type="EMBL" id="UINC01144198">
    <property type="protein sequence ID" value="SVD33559.1"/>
    <property type="molecule type" value="Genomic_DNA"/>
</dbReference>
<gene>
    <name evidence="1" type="ORF">METZ01_LOCUS386413</name>
</gene>
<proteinExistence type="predicted"/>
<reference evidence="1" key="1">
    <citation type="submission" date="2018-05" db="EMBL/GenBank/DDBJ databases">
        <authorList>
            <person name="Lanie J.A."/>
            <person name="Ng W.-L."/>
            <person name="Kazmierczak K.M."/>
            <person name="Andrzejewski T.M."/>
            <person name="Davidsen T.M."/>
            <person name="Wayne K.J."/>
            <person name="Tettelin H."/>
            <person name="Glass J.I."/>
            <person name="Rusch D."/>
            <person name="Podicherti R."/>
            <person name="Tsui H.-C.T."/>
            <person name="Winkler M.E."/>
        </authorList>
    </citation>
    <scope>NUCLEOTIDE SEQUENCE</scope>
</reference>
<protein>
    <submittedName>
        <fullName evidence="1">Uncharacterized protein</fullName>
    </submittedName>
</protein>
<accession>A0A382UH19</accession>
<evidence type="ECO:0000313" key="1">
    <source>
        <dbReference type="EMBL" id="SVD33559.1"/>
    </source>
</evidence>
<feature type="non-terminal residue" evidence="1">
    <location>
        <position position="50"/>
    </location>
</feature>
<organism evidence="1">
    <name type="scientific">marine metagenome</name>
    <dbReference type="NCBI Taxonomy" id="408172"/>
    <lineage>
        <taxon>unclassified sequences</taxon>
        <taxon>metagenomes</taxon>
        <taxon>ecological metagenomes</taxon>
    </lineage>
</organism>